<accession>A0ABU0THF1</accession>
<protein>
    <submittedName>
        <fullName evidence="1">Uncharacterized protein</fullName>
    </submittedName>
</protein>
<name>A0ABU0THF1_9FLAO</name>
<gene>
    <name evidence="1" type="ORF">QE404_001623</name>
</gene>
<keyword evidence="2" id="KW-1185">Reference proteome</keyword>
<comment type="caution">
    <text evidence="1">The sequence shown here is derived from an EMBL/GenBank/DDBJ whole genome shotgun (WGS) entry which is preliminary data.</text>
</comment>
<evidence type="ECO:0000313" key="2">
    <source>
        <dbReference type="Proteomes" id="UP001225072"/>
    </source>
</evidence>
<evidence type="ECO:0000313" key="1">
    <source>
        <dbReference type="EMBL" id="MDQ1096476.1"/>
    </source>
</evidence>
<reference evidence="1 2" key="1">
    <citation type="submission" date="2023-07" db="EMBL/GenBank/DDBJ databases">
        <title>Functional and genomic diversity of the sorghum phyllosphere microbiome.</title>
        <authorList>
            <person name="Shade A."/>
        </authorList>
    </citation>
    <scope>NUCLEOTIDE SEQUENCE [LARGE SCALE GENOMIC DNA]</scope>
    <source>
        <strain evidence="1 2">SORGH_AS_1064</strain>
    </source>
</reference>
<dbReference type="Proteomes" id="UP001225072">
    <property type="component" value="Unassembled WGS sequence"/>
</dbReference>
<sequence>MKKKIAAESGKQLPNLLISNAVQVETLEKWLVQQLKEV</sequence>
<proteinExistence type="predicted"/>
<organism evidence="1 2">
    <name type="scientific">Chryseobacterium camelliae</name>
    <dbReference type="NCBI Taxonomy" id="1265445"/>
    <lineage>
        <taxon>Bacteria</taxon>
        <taxon>Pseudomonadati</taxon>
        <taxon>Bacteroidota</taxon>
        <taxon>Flavobacteriia</taxon>
        <taxon>Flavobacteriales</taxon>
        <taxon>Weeksellaceae</taxon>
        <taxon>Chryseobacterium group</taxon>
        <taxon>Chryseobacterium</taxon>
    </lineage>
</organism>
<dbReference type="EMBL" id="JAUTAL010000001">
    <property type="protein sequence ID" value="MDQ1096476.1"/>
    <property type="molecule type" value="Genomic_DNA"/>
</dbReference>